<protein>
    <submittedName>
        <fullName evidence="10">Uncharacterized protein</fullName>
    </submittedName>
</protein>
<evidence type="ECO:0000313" key="10">
    <source>
        <dbReference type="EMBL" id="CAG6646645.1"/>
    </source>
</evidence>
<dbReference type="InterPro" id="IPR004117">
    <property type="entry name" value="7tm6_olfct_rcpt"/>
</dbReference>
<keyword evidence="5 9" id="KW-1133">Transmembrane helix</keyword>
<keyword evidence="4" id="KW-0552">Olfaction</keyword>
<dbReference type="GO" id="GO:0016020">
    <property type="term" value="C:membrane"/>
    <property type="evidence" value="ECO:0007669"/>
    <property type="project" value="UniProtKB-SubCell"/>
</dbReference>
<dbReference type="GO" id="GO:0004984">
    <property type="term" value="F:olfactory receptor activity"/>
    <property type="evidence" value="ECO:0007669"/>
    <property type="project" value="InterPro"/>
</dbReference>
<dbReference type="GO" id="GO:0005549">
    <property type="term" value="F:odorant binding"/>
    <property type="evidence" value="ECO:0007669"/>
    <property type="project" value="InterPro"/>
</dbReference>
<keyword evidence="2" id="KW-0716">Sensory transduction</keyword>
<comment type="subcellular location">
    <subcellularLocation>
        <location evidence="1">Membrane</location>
        <topology evidence="1">Multi-pass membrane protein</topology>
    </subcellularLocation>
</comment>
<dbReference type="EMBL" id="HBUF01142935">
    <property type="protein sequence ID" value="CAG6646644.1"/>
    <property type="molecule type" value="Transcribed_RNA"/>
</dbReference>
<evidence type="ECO:0000256" key="5">
    <source>
        <dbReference type="ARBA" id="ARBA00022989"/>
    </source>
</evidence>
<evidence type="ECO:0000256" key="8">
    <source>
        <dbReference type="ARBA" id="ARBA00023224"/>
    </source>
</evidence>
<evidence type="ECO:0000256" key="3">
    <source>
        <dbReference type="ARBA" id="ARBA00022692"/>
    </source>
</evidence>
<evidence type="ECO:0000256" key="9">
    <source>
        <dbReference type="SAM" id="Phobius"/>
    </source>
</evidence>
<evidence type="ECO:0000256" key="2">
    <source>
        <dbReference type="ARBA" id="ARBA00022606"/>
    </source>
</evidence>
<keyword evidence="8" id="KW-0807">Transducer</keyword>
<name>A0A8D8R928_9HEMI</name>
<dbReference type="Pfam" id="PF02949">
    <property type="entry name" value="7tm_6"/>
    <property type="match status" value="1"/>
</dbReference>
<evidence type="ECO:0000256" key="4">
    <source>
        <dbReference type="ARBA" id="ARBA00022725"/>
    </source>
</evidence>
<keyword evidence="3 9" id="KW-0812">Transmembrane</keyword>
<keyword evidence="7" id="KW-0675">Receptor</keyword>
<sequence>MAYMKYLAWFSFFKIVVEFLFVVMSMWQIIELSEQMNGCNETIRRAVYQSQWYKCSPKVKQYVCMMLRETQQPNYLSFLNGFFILTNDFMLKVFKAALSFINFLKINGRL</sequence>
<proteinExistence type="predicted"/>
<accession>A0A8D8R928</accession>
<keyword evidence="6 9" id="KW-0472">Membrane</keyword>
<dbReference type="EMBL" id="HBUF01142936">
    <property type="protein sequence ID" value="CAG6646645.1"/>
    <property type="molecule type" value="Transcribed_RNA"/>
</dbReference>
<evidence type="ECO:0000256" key="7">
    <source>
        <dbReference type="ARBA" id="ARBA00023170"/>
    </source>
</evidence>
<dbReference type="GO" id="GO:0007165">
    <property type="term" value="P:signal transduction"/>
    <property type="evidence" value="ECO:0007669"/>
    <property type="project" value="UniProtKB-KW"/>
</dbReference>
<reference evidence="10" key="1">
    <citation type="submission" date="2021-05" db="EMBL/GenBank/DDBJ databases">
        <authorList>
            <person name="Alioto T."/>
            <person name="Alioto T."/>
            <person name="Gomez Garrido J."/>
        </authorList>
    </citation>
    <scope>NUCLEOTIDE SEQUENCE</scope>
</reference>
<organism evidence="10">
    <name type="scientific">Cacopsylla melanoneura</name>
    <dbReference type="NCBI Taxonomy" id="428564"/>
    <lineage>
        <taxon>Eukaryota</taxon>
        <taxon>Metazoa</taxon>
        <taxon>Ecdysozoa</taxon>
        <taxon>Arthropoda</taxon>
        <taxon>Hexapoda</taxon>
        <taxon>Insecta</taxon>
        <taxon>Pterygota</taxon>
        <taxon>Neoptera</taxon>
        <taxon>Paraneoptera</taxon>
        <taxon>Hemiptera</taxon>
        <taxon>Sternorrhyncha</taxon>
        <taxon>Psylloidea</taxon>
        <taxon>Psyllidae</taxon>
        <taxon>Psyllinae</taxon>
        <taxon>Cacopsylla</taxon>
    </lineage>
</organism>
<feature type="transmembrane region" description="Helical" evidence="9">
    <location>
        <begin position="6"/>
        <end position="27"/>
    </location>
</feature>
<dbReference type="AlphaFoldDB" id="A0A8D8R928"/>
<evidence type="ECO:0000256" key="1">
    <source>
        <dbReference type="ARBA" id="ARBA00004141"/>
    </source>
</evidence>
<evidence type="ECO:0000256" key="6">
    <source>
        <dbReference type="ARBA" id="ARBA00023136"/>
    </source>
</evidence>